<name>A0AAE6W3D7_9BACT</name>
<accession>A0AAE6W3D7</accession>
<dbReference type="AlphaFoldDB" id="A0AAE6W3D7"/>
<dbReference type="InterPro" id="IPR006379">
    <property type="entry name" value="HAD-SF_hydro_IIB"/>
</dbReference>
<dbReference type="Gene3D" id="3.30.1240.10">
    <property type="match status" value="1"/>
</dbReference>
<dbReference type="GO" id="GO:0000287">
    <property type="term" value="F:magnesium ion binding"/>
    <property type="evidence" value="ECO:0007669"/>
    <property type="project" value="TreeGrafter"/>
</dbReference>
<dbReference type="Gene3D" id="3.40.50.1000">
    <property type="entry name" value="HAD superfamily/HAD-like"/>
    <property type="match status" value="1"/>
</dbReference>
<reference evidence="2" key="1">
    <citation type="submission" date="2018-05" db="EMBL/GenBank/DDBJ databases">
        <title>Complete genome sequnece of Akkermansia muciniphila EB-AMDK-40.</title>
        <authorList>
            <person name="Nam Y.-D."/>
            <person name="Chung W.-H."/>
            <person name="Park Y.S."/>
            <person name="Kang J."/>
        </authorList>
    </citation>
    <scope>NUCLEOTIDE SEQUENCE</scope>
    <source>
        <strain evidence="2">EB-AMDK-40</strain>
    </source>
</reference>
<keyword evidence="2" id="KW-0378">Hydrolase</keyword>
<protein>
    <submittedName>
        <fullName evidence="1">Cof-type HAD-IIB family hydrolase</fullName>
    </submittedName>
    <submittedName>
        <fullName evidence="2">HAD family hydrolase</fullName>
    </submittedName>
</protein>
<evidence type="ECO:0000313" key="2">
    <source>
        <dbReference type="EMBL" id="QHV64355.1"/>
    </source>
</evidence>
<dbReference type="InterPro" id="IPR000150">
    <property type="entry name" value="Cof"/>
</dbReference>
<dbReference type="GO" id="GO:0016791">
    <property type="term" value="F:phosphatase activity"/>
    <property type="evidence" value="ECO:0007669"/>
    <property type="project" value="UniProtKB-ARBA"/>
</dbReference>
<dbReference type="EMBL" id="CP029701">
    <property type="protein sequence ID" value="QHV64355.1"/>
    <property type="molecule type" value="Genomic_DNA"/>
</dbReference>
<organism evidence="2 3">
    <name type="scientific">Akkermansia massiliensis</name>
    <dbReference type="NCBI Taxonomy" id="2927224"/>
    <lineage>
        <taxon>Bacteria</taxon>
        <taxon>Pseudomonadati</taxon>
        <taxon>Verrucomicrobiota</taxon>
        <taxon>Verrucomicrobiia</taxon>
        <taxon>Verrucomicrobiales</taxon>
        <taxon>Akkermansiaceae</taxon>
        <taxon>Akkermansia</taxon>
    </lineage>
</organism>
<dbReference type="PROSITE" id="PS01228">
    <property type="entry name" value="COF_1"/>
    <property type="match status" value="1"/>
</dbReference>
<dbReference type="GO" id="GO:0005829">
    <property type="term" value="C:cytosol"/>
    <property type="evidence" value="ECO:0007669"/>
    <property type="project" value="TreeGrafter"/>
</dbReference>
<dbReference type="Pfam" id="PF08282">
    <property type="entry name" value="Hydrolase_3"/>
    <property type="match status" value="1"/>
</dbReference>
<dbReference type="Proteomes" id="UP001202031">
    <property type="component" value="Unassembled WGS sequence"/>
</dbReference>
<dbReference type="Proteomes" id="UP000642553">
    <property type="component" value="Chromosome"/>
</dbReference>
<dbReference type="PANTHER" id="PTHR10000:SF53">
    <property type="entry name" value="5-AMINO-6-(5-PHOSPHO-D-RIBITYLAMINO)URACIL PHOSPHATASE YBJI-RELATED"/>
    <property type="match status" value="1"/>
</dbReference>
<evidence type="ECO:0000313" key="4">
    <source>
        <dbReference type="Proteomes" id="UP001202031"/>
    </source>
</evidence>
<evidence type="ECO:0000313" key="1">
    <source>
        <dbReference type="EMBL" id="MCL6656050.1"/>
    </source>
</evidence>
<gene>
    <name evidence="2" type="ORF">DMI76_08950</name>
    <name evidence="1" type="ORF">M8N44_01780</name>
</gene>
<keyword evidence="4" id="KW-1185">Reference proteome</keyword>
<dbReference type="InterPro" id="IPR023214">
    <property type="entry name" value="HAD_sf"/>
</dbReference>
<dbReference type="NCBIfam" id="TIGR00099">
    <property type="entry name" value="Cof-subfamily"/>
    <property type="match status" value="1"/>
</dbReference>
<sequence>MDSVKLIASDMDGTLLNGKGELDPAFFSLFKKLEHRGIRFAAASGRQYDGLRRTFAPVADRMLFIAENGAYVASGSREWLVLDMDRETVAGLIAMIRRIEGTCIVLAGLDSAYIEDKQPEFVREARRYYTRCKEVDDLLDVQGDKLLKIAVYDFKGAKENSYPRLKHLEHGFQVAVSGEKWMDISRKGADKGAALELIQRKLGISPEETMVFGDQMNDAEMMRQARFSYAVANAVPEIRAMAAFEAPSNQENGVMQVLGKLLEVHAPQGGAGDC</sequence>
<dbReference type="SFLD" id="SFLDS00003">
    <property type="entry name" value="Haloacid_Dehalogenase"/>
    <property type="match status" value="1"/>
</dbReference>
<dbReference type="EMBL" id="JAMGSI010000001">
    <property type="protein sequence ID" value="MCL6656050.1"/>
    <property type="molecule type" value="Genomic_DNA"/>
</dbReference>
<reference evidence="1 4" key="2">
    <citation type="submission" date="2022-03" db="EMBL/GenBank/DDBJ databases">
        <title>Taxonomic description of new species and reclassification of some bacterial strains.</title>
        <authorList>
            <person name="Ndongo S."/>
        </authorList>
    </citation>
    <scope>NUCLEOTIDE SEQUENCE [LARGE SCALE GENOMIC DNA]</scope>
    <source>
        <strain evidence="1 4">Marseille-P6666</strain>
    </source>
</reference>
<evidence type="ECO:0000313" key="3">
    <source>
        <dbReference type="Proteomes" id="UP000642553"/>
    </source>
</evidence>
<dbReference type="SUPFAM" id="SSF56784">
    <property type="entry name" value="HAD-like"/>
    <property type="match status" value="1"/>
</dbReference>
<dbReference type="PANTHER" id="PTHR10000">
    <property type="entry name" value="PHOSPHOSERINE PHOSPHATASE"/>
    <property type="match status" value="1"/>
</dbReference>
<proteinExistence type="predicted"/>
<dbReference type="CDD" id="cd07518">
    <property type="entry name" value="HAD_YbiV-Like"/>
    <property type="match status" value="1"/>
</dbReference>
<dbReference type="GeneID" id="84022569"/>
<dbReference type="SFLD" id="SFLDG01140">
    <property type="entry name" value="C2.B:_Phosphomannomutase_and_P"/>
    <property type="match status" value="1"/>
</dbReference>
<dbReference type="InterPro" id="IPR036412">
    <property type="entry name" value="HAD-like_sf"/>
</dbReference>
<dbReference type="NCBIfam" id="TIGR01484">
    <property type="entry name" value="HAD-SF-IIB"/>
    <property type="match status" value="1"/>
</dbReference>
<dbReference type="RefSeq" id="WP_102722938.1">
    <property type="nucleotide sequence ID" value="NZ_CP029701.1"/>
</dbReference>